<evidence type="ECO:0000313" key="2">
    <source>
        <dbReference type="Proteomes" id="UP001295444"/>
    </source>
</evidence>
<accession>A0AAD1TQT4</accession>
<reference evidence="1" key="1">
    <citation type="submission" date="2022-03" db="EMBL/GenBank/DDBJ databases">
        <authorList>
            <person name="Alioto T."/>
            <person name="Alioto T."/>
            <person name="Gomez Garrido J."/>
        </authorList>
    </citation>
    <scope>NUCLEOTIDE SEQUENCE</scope>
</reference>
<dbReference type="Proteomes" id="UP001295444">
    <property type="component" value="Unassembled WGS sequence"/>
</dbReference>
<comment type="caution">
    <text evidence="1">The sequence shown here is derived from an EMBL/GenBank/DDBJ whole genome shotgun (WGS) entry which is preliminary data.</text>
</comment>
<name>A0AAD1TQT4_PELCU</name>
<feature type="non-terminal residue" evidence="1">
    <location>
        <position position="71"/>
    </location>
</feature>
<sequence>RNGIPYRWGNPHSLQATKDGKLHRITDAAEFQTLLHALGLSLMDHPKLTPITSTLLECGEDTTLHPYQGPA</sequence>
<dbReference type="AlphaFoldDB" id="A0AAD1TQT4"/>
<protein>
    <submittedName>
        <fullName evidence="1">Uncharacterized protein</fullName>
    </submittedName>
</protein>
<keyword evidence="2" id="KW-1185">Reference proteome</keyword>
<feature type="non-terminal residue" evidence="1">
    <location>
        <position position="1"/>
    </location>
</feature>
<proteinExistence type="predicted"/>
<gene>
    <name evidence="1" type="ORF">PECUL_23A060320</name>
</gene>
<evidence type="ECO:0000313" key="1">
    <source>
        <dbReference type="EMBL" id="CAH2330184.1"/>
    </source>
</evidence>
<dbReference type="EMBL" id="CAKOES020000332">
    <property type="protein sequence ID" value="CAH2330184.1"/>
    <property type="molecule type" value="Genomic_DNA"/>
</dbReference>
<organism evidence="1 2">
    <name type="scientific">Pelobates cultripes</name>
    <name type="common">Western spadefoot toad</name>
    <dbReference type="NCBI Taxonomy" id="61616"/>
    <lineage>
        <taxon>Eukaryota</taxon>
        <taxon>Metazoa</taxon>
        <taxon>Chordata</taxon>
        <taxon>Craniata</taxon>
        <taxon>Vertebrata</taxon>
        <taxon>Euteleostomi</taxon>
        <taxon>Amphibia</taxon>
        <taxon>Batrachia</taxon>
        <taxon>Anura</taxon>
        <taxon>Pelobatoidea</taxon>
        <taxon>Pelobatidae</taxon>
        <taxon>Pelobates</taxon>
    </lineage>
</organism>